<dbReference type="GO" id="GO:0016860">
    <property type="term" value="F:intramolecular oxidoreductase activity"/>
    <property type="evidence" value="ECO:0007669"/>
    <property type="project" value="UniProtKB-ARBA"/>
</dbReference>
<dbReference type="AlphaFoldDB" id="A0A0M0J724"/>
<keyword evidence="5" id="KW-0520">NAD</keyword>
<proteinExistence type="inferred from homology"/>
<comment type="caution">
    <text evidence="7">The sequence shown here is derived from an EMBL/GenBank/DDBJ whole genome shotgun (WGS) entry which is preliminary data.</text>
</comment>
<dbReference type="Pfam" id="PF05834">
    <property type="entry name" value="Lycopene_cycl"/>
    <property type="match status" value="1"/>
</dbReference>
<protein>
    <recommendedName>
        <fullName evidence="3">lycopene beta-cyclase</fullName>
        <ecNumber evidence="3">5.5.1.19</ecNumber>
    </recommendedName>
</protein>
<dbReference type="EC" id="5.5.1.19" evidence="3"/>
<dbReference type="InterPro" id="IPR036188">
    <property type="entry name" value="FAD/NAD-bd_sf"/>
</dbReference>
<dbReference type="Proteomes" id="UP000037460">
    <property type="component" value="Unassembled WGS sequence"/>
</dbReference>
<evidence type="ECO:0000256" key="4">
    <source>
        <dbReference type="ARBA" id="ARBA00022746"/>
    </source>
</evidence>
<evidence type="ECO:0000313" key="7">
    <source>
        <dbReference type="EMBL" id="KOO22265.1"/>
    </source>
</evidence>
<dbReference type="GO" id="GO:0016705">
    <property type="term" value="F:oxidoreductase activity, acting on paired donors, with incorporation or reduction of molecular oxygen"/>
    <property type="evidence" value="ECO:0007669"/>
    <property type="project" value="InterPro"/>
</dbReference>
<reference evidence="8" key="1">
    <citation type="journal article" date="2015" name="PLoS Genet.">
        <title>Genome Sequence and Transcriptome Analyses of Chrysochromulina tobin: Metabolic Tools for Enhanced Algal Fitness in the Prominent Order Prymnesiales (Haptophyceae).</title>
        <authorList>
            <person name="Hovde B.T."/>
            <person name="Deodato C.R."/>
            <person name="Hunsperger H.M."/>
            <person name="Ryken S.A."/>
            <person name="Yost W."/>
            <person name="Jha R.K."/>
            <person name="Patterson J."/>
            <person name="Monnat R.J. Jr."/>
            <person name="Barlow S.B."/>
            <person name="Starkenburg S.R."/>
            <person name="Cattolico R.A."/>
        </authorList>
    </citation>
    <scope>NUCLEOTIDE SEQUENCE</scope>
    <source>
        <strain evidence="8">CCMP291</strain>
    </source>
</reference>
<comment type="similarity">
    <text evidence="2">Belongs to the lycopene cyclase family.</text>
</comment>
<accession>A0A0M0J724</accession>
<keyword evidence="4" id="KW-0125">Carotenoid biosynthesis</keyword>
<dbReference type="PRINTS" id="PR00420">
    <property type="entry name" value="RNGMNOXGNASE"/>
</dbReference>
<dbReference type="PANTHER" id="PTHR39757">
    <property type="match status" value="1"/>
</dbReference>
<dbReference type="NCBIfam" id="TIGR01790">
    <property type="entry name" value="carotene-cycl"/>
    <property type="match status" value="1"/>
</dbReference>
<comment type="pathway">
    <text evidence="1">Carotenoid biosynthesis; beta-carotene biosynthesis.</text>
</comment>
<dbReference type="SUPFAM" id="SSF51905">
    <property type="entry name" value="FAD/NAD(P)-binding domain"/>
    <property type="match status" value="1"/>
</dbReference>
<evidence type="ECO:0000313" key="8">
    <source>
        <dbReference type="Proteomes" id="UP000037460"/>
    </source>
</evidence>
<evidence type="ECO:0000256" key="2">
    <source>
        <dbReference type="ARBA" id="ARBA00006599"/>
    </source>
</evidence>
<gene>
    <name evidence="7" type="ORF">Ctob_003991</name>
</gene>
<keyword evidence="8" id="KW-1185">Reference proteome</keyword>
<dbReference type="GO" id="GO:0016117">
    <property type="term" value="P:carotenoid biosynthetic process"/>
    <property type="evidence" value="ECO:0007669"/>
    <property type="project" value="UniProtKB-KW"/>
</dbReference>
<comment type="pathway">
    <text evidence="6">Carotenoid biosynthesis; beta-zeacarotene biosynthesis.</text>
</comment>
<organism evidence="7 8">
    <name type="scientific">Chrysochromulina tobinii</name>
    <dbReference type="NCBI Taxonomy" id="1460289"/>
    <lineage>
        <taxon>Eukaryota</taxon>
        <taxon>Haptista</taxon>
        <taxon>Haptophyta</taxon>
        <taxon>Prymnesiophyceae</taxon>
        <taxon>Prymnesiales</taxon>
        <taxon>Chrysochromulinaceae</taxon>
        <taxon>Chrysochromulina</taxon>
    </lineage>
</organism>
<evidence type="ECO:0000256" key="1">
    <source>
        <dbReference type="ARBA" id="ARBA00005089"/>
    </source>
</evidence>
<dbReference type="PANTHER" id="PTHR39757:SF5">
    <property type="entry name" value="OS02G0190600 PROTEIN"/>
    <property type="match status" value="1"/>
</dbReference>
<sequence>MLGSSEFDVAVIGGGPAGYVMAALLARDKHKVALIDPRPQTPWPNNYGSWRAEWEALASKLKMPELLECVNKHWAVTDFYFGGSFEMPADQRTRVDRPYLQVNRRALKKMLQQKHVAGGVELIEGLVTANAVNVNLFDGDLVHDASGSSVTVSPTGGGEPVIIRASVVVDATGFESRLTLRDAPESGGLWKEIPPGYQIAYGLCVDVEGGALGPYASEAMTLFDYRTDHLAGTELYDDGEERPSFVYVMPVGEGPGKEIFFEETSLVGRGERRLEFATLKKRLERRLAFHGIKYDPTKILDEEYCYIPMGGTLPTPTQRVVPFGGAANTVHPATGFQLCRMLASSTEVAEAISAELRRGPDKFDPDAAAAAAHAALWPYGRRLQRDFAIFGGEFLGAQPVEMLRGFFDAFFKLDMVTWGGFLAGWDGLPGNEKHATWDARILFGISIFFKFPPKVALAFVAYLARFTLEYGPLIVKSIFTPVFELGVGAPPPDPGLRVRRQRARDVYVTGDVEAKVEAAQMLRANRANNGQPSPQVAELLEAEDSQGRPKEKSAEAVSLLDGFASAAAAAELSELEEPRRA</sequence>
<evidence type="ECO:0000256" key="5">
    <source>
        <dbReference type="ARBA" id="ARBA00023027"/>
    </source>
</evidence>
<dbReference type="Gene3D" id="3.50.50.60">
    <property type="entry name" value="FAD/NAD(P)-binding domain"/>
    <property type="match status" value="1"/>
</dbReference>
<dbReference type="EMBL" id="JWZX01003294">
    <property type="protein sequence ID" value="KOO22265.1"/>
    <property type="molecule type" value="Genomic_DNA"/>
</dbReference>
<dbReference type="OrthoDB" id="1716816at2759"/>
<name>A0A0M0J724_9EUKA</name>
<dbReference type="InterPro" id="IPR010108">
    <property type="entry name" value="Lycopene_cyclase_b/e"/>
</dbReference>
<evidence type="ECO:0000256" key="3">
    <source>
        <dbReference type="ARBA" id="ARBA00012242"/>
    </source>
</evidence>
<evidence type="ECO:0000256" key="6">
    <source>
        <dbReference type="ARBA" id="ARBA00037906"/>
    </source>
</evidence>